<name>A0A832EJF2_9BACT</name>
<evidence type="ECO:0000256" key="1">
    <source>
        <dbReference type="ARBA" id="ARBA00004196"/>
    </source>
</evidence>
<dbReference type="AlphaFoldDB" id="A0A832EJF2"/>
<comment type="subcellular location">
    <subcellularLocation>
        <location evidence="1">Cell envelope</location>
    </subcellularLocation>
</comment>
<evidence type="ECO:0000313" key="2">
    <source>
        <dbReference type="EMBL" id="HFK97300.1"/>
    </source>
</evidence>
<sequence>MVDRRGFIKLLGAAPVLASPLGVKALLREVSRLPACGSSGLQRGRHWGTHGYGERIVVICLSPIPTG</sequence>
<reference evidence="2" key="1">
    <citation type="journal article" date="2020" name="mSystems">
        <title>Genome- and Community-Level Interaction Insights into Carbon Utilization and Element Cycling Functions of Hydrothermarchaeota in Hydrothermal Sediment.</title>
        <authorList>
            <person name="Zhou Z."/>
            <person name="Liu Y."/>
            <person name="Xu W."/>
            <person name="Pan J."/>
            <person name="Luo Z.H."/>
            <person name="Li M."/>
        </authorList>
    </citation>
    <scope>NUCLEOTIDE SEQUENCE [LARGE SCALE GENOMIC DNA]</scope>
    <source>
        <strain evidence="2">SpSt-456</strain>
    </source>
</reference>
<protein>
    <submittedName>
        <fullName evidence="2">Twin-arginine translocation signal domain-containing protein</fullName>
    </submittedName>
</protein>
<accession>A0A832EJF2</accession>
<dbReference type="InterPro" id="IPR019546">
    <property type="entry name" value="TAT_signal_bac_arc"/>
</dbReference>
<dbReference type="EMBL" id="DSTK01000023">
    <property type="protein sequence ID" value="HFK97300.1"/>
    <property type="molecule type" value="Genomic_DNA"/>
</dbReference>
<organism evidence="2">
    <name type="scientific">Desulfacinum infernum</name>
    <dbReference type="NCBI Taxonomy" id="35837"/>
    <lineage>
        <taxon>Bacteria</taxon>
        <taxon>Pseudomonadati</taxon>
        <taxon>Thermodesulfobacteriota</taxon>
        <taxon>Syntrophobacteria</taxon>
        <taxon>Syntrophobacterales</taxon>
        <taxon>Syntrophobacteraceae</taxon>
        <taxon>Desulfacinum</taxon>
    </lineage>
</organism>
<comment type="caution">
    <text evidence="2">The sequence shown here is derived from an EMBL/GenBank/DDBJ whole genome shotgun (WGS) entry which is preliminary data.</text>
</comment>
<proteinExistence type="predicted"/>
<gene>
    <name evidence="2" type="ORF">ENS06_08245</name>
</gene>
<dbReference type="NCBIfam" id="TIGR01409">
    <property type="entry name" value="TAT_signal_seq"/>
    <property type="match status" value="1"/>
</dbReference>
<dbReference type="GO" id="GO:0030313">
    <property type="term" value="C:cell envelope"/>
    <property type="evidence" value="ECO:0007669"/>
    <property type="project" value="UniProtKB-SubCell"/>
</dbReference>